<dbReference type="InterPro" id="IPR048502">
    <property type="entry name" value="NamZ_N"/>
</dbReference>
<dbReference type="EMBL" id="CP036298">
    <property type="protein sequence ID" value="QDV24576.1"/>
    <property type="molecule type" value="Genomic_DNA"/>
</dbReference>
<dbReference type="PIRSF" id="PIRSF016719">
    <property type="entry name" value="UCP016719"/>
    <property type="match status" value="1"/>
</dbReference>
<dbReference type="OrthoDB" id="9801061at2"/>
<feature type="domain" description="Peptidoglycan beta-N-acetylmuramidase NamZ N-terminal" evidence="1">
    <location>
        <begin position="29"/>
        <end position="229"/>
    </location>
</feature>
<sequence>MRHPIQLGIDRVIDGQYEQQPQLFAGRLGLLMNQASVTRELQYSCDALAAKFPGQLKAIFAPQHGVWGEQQANMIESDHAKHPTLDIPLFSLYSETRRPTPEMLDAIDCLVIDVQDVGTRVYTFIWTVVHCLEACAEQGKRVVILDRPNPVGGEVVEGPLLQHGYESFVGEATIPLRHGLTVGELARLCAAERRIDVELEVVPMLGWQRSMLFHELDLSWIWPSPNMPTETTTVLYPGQVLLEGVNLSEGRGTTRPFEVAGAPFLDPWKWCQRLAEFQRPGLQLRPTRFMPTFDKWVGQSCGGIELVVKQAHEVRSVATTCALIATAAELAPESFEWLPPPYEYEFHKPPIDILFGSAEFRKQVDARSIASCEVLHALLEFDVVEWESRTGSAKIY</sequence>
<dbReference type="InterPro" id="IPR008302">
    <property type="entry name" value="NamZ"/>
</dbReference>
<proteinExistence type="predicted"/>
<name>A0A518G7K7_9BACT</name>
<evidence type="ECO:0000259" key="1">
    <source>
        <dbReference type="Pfam" id="PF07075"/>
    </source>
</evidence>
<dbReference type="RefSeq" id="WP_145078359.1">
    <property type="nucleotide sequence ID" value="NZ_CP036298.1"/>
</dbReference>
<protein>
    <recommendedName>
        <fullName evidence="5">DUF1343 domain-containing protein</fullName>
    </recommendedName>
</protein>
<evidence type="ECO:0000313" key="3">
    <source>
        <dbReference type="EMBL" id="QDV24576.1"/>
    </source>
</evidence>
<accession>A0A518G7K7</accession>
<organism evidence="3 4">
    <name type="scientific">Aureliella helgolandensis</name>
    <dbReference type="NCBI Taxonomy" id="2527968"/>
    <lineage>
        <taxon>Bacteria</taxon>
        <taxon>Pseudomonadati</taxon>
        <taxon>Planctomycetota</taxon>
        <taxon>Planctomycetia</taxon>
        <taxon>Pirellulales</taxon>
        <taxon>Pirellulaceae</taxon>
        <taxon>Aureliella</taxon>
    </lineage>
</organism>
<feature type="domain" description="Peptidoglycan beta-N-acetylmuramidase NamZ C-terminal" evidence="2">
    <location>
        <begin position="234"/>
        <end position="396"/>
    </location>
</feature>
<gene>
    <name evidence="3" type="ORF">Q31a_28960</name>
</gene>
<dbReference type="InterPro" id="IPR048503">
    <property type="entry name" value="NamZ_C"/>
</dbReference>
<dbReference type="Gene3D" id="3.90.1150.140">
    <property type="match status" value="1"/>
</dbReference>
<dbReference type="Pfam" id="PF20732">
    <property type="entry name" value="NamZ_C"/>
    <property type="match status" value="1"/>
</dbReference>
<dbReference type="AlphaFoldDB" id="A0A518G7K7"/>
<dbReference type="Pfam" id="PF07075">
    <property type="entry name" value="NamZ_N"/>
    <property type="match status" value="1"/>
</dbReference>
<evidence type="ECO:0000259" key="2">
    <source>
        <dbReference type="Pfam" id="PF20732"/>
    </source>
</evidence>
<keyword evidence="4" id="KW-1185">Reference proteome</keyword>
<dbReference type="PANTHER" id="PTHR42915:SF1">
    <property type="entry name" value="PEPTIDOGLYCAN BETA-N-ACETYLMURAMIDASE NAMZ"/>
    <property type="match status" value="1"/>
</dbReference>
<reference evidence="3 4" key="1">
    <citation type="submission" date="2019-02" db="EMBL/GenBank/DDBJ databases">
        <title>Deep-cultivation of Planctomycetes and their phenomic and genomic characterization uncovers novel biology.</title>
        <authorList>
            <person name="Wiegand S."/>
            <person name="Jogler M."/>
            <person name="Boedeker C."/>
            <person name="Pinto D."/>
            <person name="Vollmers J."/>
            <person name="Rivas-Marin E."/>
            <person name="Kohn T."/>
            <person name="Peeters S.H."/>
            <person name="Heuer A."/>
            <person name="Rast P."/>
            <person name="Oberbeckmann S."/>
            <person name="Bunk B."/>
            <person name="Jeske O."/>
            <person name="Meyerdierks A."/>
            <person name="Storesund J.E."/>
            <person name="Kallscheuer N."/>
            <person name="Luecker S."/>
            <person name="Lage O.M."/>
            <person name="Pohl T."/>
            <person name="Merkel B.J."/>
            <person name="Hornburger P."/>
            <person name="Mueller R.-W."/>
            <person name="Bruemmer F."/>
            <person name="Labrenz M."/>
            <person name="Spormann A.M."/>
            <person name="Op den Camp H."/>
            <person name="Overmann J."/>
            <person name="Amann R."/>
            <person name="Jetten M.S.M."/>
            <person name="Mascher T."/>
            <person name="Medema M.H."/>
            <person name="Devos D.P."/>
            <person name="Kaster A.-K."/>
            <person name="Ovreas L."/>
            <person name="Rohde M."/>
            <person name="Galperin M.Y."/>
            <person name="Jogler C."/>
        </authorList>
    </citation>
    <scope>NUCLEOTIDE SEQUENCE [LARGE SCALE GENOMIC DNA]</scope>
    <source>
        <strain evidence="3 4">Q31a</strain>
    </source>
</reference>
<evidence type="ECO:0000313" key="4">
    <source>
        <dbReference type="Proteomes" id="UP000318017"/>
    </source>
</evidence>
<dbReference type="KEGG" id="ahel:Q31a_28960"/>
<dbReference type="GO" id="GO:0033922">
    <property type="term" value="F:peptidoglycan beta-N-acetylmuramidase activity"/>
    <property type="evidence" value="ECO:0007669"/>
    <property type="project" value="InterPro"/>
</dbReference>
<dbReference type="Proteomes" id="UP000318017">
    <property type="component" value="Chromosome"/>
</dbReference>
<dbReference type="Gene3D" id="3.40.50.12170">
    <property type="entry name" value="Uncharacterised protein PF07075, DUF1343"/>
    <property type="match status" value="1"/>
</dbReference>
<evidence type="ECO:0008006" key="5">
    <source>
        <dbReference type="Google" id="ProtNLM"/>
    </source>
</evidence>
<dbReference type="PANTHER" id="PTHR42915">
    <property type="entry name" value="HYPOTHETICAL 460 KDA PROTEIN IN FEUA-SIGW INTERGENIC REGION [PRECURSOR]"/>
    <property type="match status" value="1"/>
</dbReference>